<evidence type="ECO:0000256" key="10">
    <source>
        <dbReference type="SAM" id="Phobius"/>
    </source>
</evidence>
<evidence type="ECO:0000256" key="1">
    <source>
        <dbReference type="ARBA" id="ARBA00004141"/>
    </source>
</evidence>
<comment type="subcellular location">
    <subcellularLocation>
        <location evidence="1">Membrane</location>
        <topology evidence="1">Multi-pass membrane protein</topology>
    </subcellularLocation>
</comment>
<evidence type="ECO:0000256" key="2">
    <source>
        <dbReference type="ARBA" id="ARBA00008869"/>
    </source>
</evidence>
<dbReference type="PROSITE" id="PS00211">
    <property type="entry name" value="ABC_TRANSPORTER_1"/>
    <property type="match status" value="1"/>
</dbReference>
<proteinExistence type="inferred from homology"/>
<evidence type="ECO:0000256" key="6">
    <source>
        <dbReference type="ARBA" id="ARBA00022741"/>
    </source>
</evidence>
<dbReference type="STRING" id="64571.A0A1Y2G6W1"/>
<dbReference type="PANTHER" id="PTHR19229">
    <property type="entry name" value="ATP-BINDING CASSETTE TRANSPORTER SUBFAMILY A ABCA"/>
    <property type="match status" value="1"/>
</dbReference>
<organism evidence="12 13">
    <name type="scientific">Lobosporangium transversale</name>
    <dbReference type="NCBI Taxonomy" id="64571"/>
    <lineage>
        <taxon>Eukaryota</taxon>
        <taxon>Fungi</taxon>
        <taxon>Fungi incertae sedis</taxon>
        <taxon>Mucoromycota</taxon>
        <taxon>Mortierellomycotina</taxon>
        <taxon>Mortierellomycetes</taxon>
        <taxon>Mortierellales</taxon>
        <taxon>Mortierellaceae</taxon>
        <taxon>Lobosporangium</taxon>
    </lineage>
</organism>
<dbReference type="InterPro" id="IPR003439">
    <property type="entry name" value="ABC_transporter-like_ATP-bd"/>
</dbReference>
<dbReference type="SUPFAM" id="SSF52540">
    <property type="entry name" value="P-loop containing nucleoside triphosphate hydrolases"/>
    <property type="match status" value="1"/>
</dbReference>
<feature type="transmembrane region" description="Helical" evidence="10">
    <location>
        <begin position="43"/>
        <end position="64"/>
    </location>
</feature>
<keyword evidence="8 10" id="KW-1133">Transmembrane helix</keyword>
<accession>A0A1Y2G6W1</accession>
<keyword evidence="9 10" id="KW-0472">Membrane</keyword>
<dbReference type="AlphaFoldDB" id="A0A1Y2G6W1"/>
<dbReference type="GO" id="GO:0005524">
    <property type="term" value="F:ATP binding"/>
    <property type="evidence" value="ECO:0007669"/>
    <property type="project" value="UniProtKB-KW"/>
</dbReference>
<keyword evidence="6" id="KW-0547">Nucleotide-binding</keyword>
<keyword evidence="13" id="KW-1185">Reference proteome</keyword>
<feature type="transmembrane region" description="Helical" evidence="10">
    <location>
        <begin position="122"/>
        <end position="146"/>
    </location>
</feature>
<evidence type="ECO:0000256" key="8">
    <source>
        <dbReference type="ARBA" id="ARBA00022989"/>
    </source>
</evidence>
<feature type="transmembrane region" description="Helical" evidence="10">
    <location>
        <begin position="85"/>
        <end position="116"/>
    </location>
</feature>
<dbReference type="PANTHER" id="PTHR19229:SF36">
    <property type="entry name" value="ATP-BINDING CASSETTE SUB-FAMILY A MEMBER 2"/>
    <property type="match status" value="1"/>
</dbReference>
<dbReference type="Pfam" id="PF12698">
    <property type="entry name" value="ABC2_membrane_3"/>
    <property type="match status" value="1"/>
</dbReference>
<evidence type="ECO:0000256" key="3">
    <source>
        <dbReference type="ARBA" id="ARBA00022448"/>
    </source>
</evidence>
<dbReference type="GeneID" id="33563012"/>
<dbReference type="EMBL" id="MCFF01000068">
    <property type="protein sequence ID" value="ORY99506.1"/>
    <property type="molecule type" value="Genomic_DNA"/>
</dbReference>
<dbReference type="InParanoid" id="A0A1Y2G6W1"/>
<comment type="caution">
    <text evidence="12">The sequence shown here is derived from an EMBL/GenBank/DDBJ whole genome shotgun (WGS) entry which is preliminary data.</text>
</comment>
<evidence type="ECO:0000313" key="12">
    <source>
        <dbReference type="EMBL" id="ORY99506.1"/>
    </source>
</evidence>
<feature type="transmembrane region" description="Helical" evidence="10">
    <location>
        <begin position="220"/>
        <end position="242"/>
    </location>
</feature>
<feature type="transmembrane region" description="Helical" evidence="10">
    <location>
        <begin position="153"/>
        <end position="174"/>
    </location>
</feature>
<keyword evidence="7" id="KW-0067">ATP-binding</keyword>
<dbReference type="InterPro" id="IPR017871">
    <property type="entry name" value="ABC_transporter-like_CS"/>
</dbReference>
<evidence type="ECO:0000313" key="13">
    <source>
        <dbReference type="Proteomes" id="UP000193648"/>
    </source>
</evidence>
<dbReference type="OrthoDB" id="8061355at2759"/>
<dbReference type="Gene3D" id="3.40.50.300">
    <property type="entry name" value="P-loop containing nucleotide triphosphate hydrolases"/>
    <property type="match status" value="1"/>
</dbReference>
<evidence type="ECO:0000256" key="5">
    <source>
        <dbReference type="ARBA" id="ARBA00022737"/>
    </source>
</evidence>
<dbReference type="CDD" id="cd03263">
    <property type="entry name" value="ABC_subfamily_A"/>
    <property type="match status" value="1"/>
</dbReference>
<dbReference type="GO" id="GO:0016887">
    <property type="term" value="F:ATP hydrolysis activity"/>
    <property type="evidence" value="ECO:0007669"/>
    <property type="project" value="InterPro"/>
</dbReference>
<dbReference type="InterPro" id="IPR026082">
    <property type="entry name" value="ABCA"/>
</dbReference>
<evidence type="ECO:0000259" key="11">
    <source>
        <dbReference type="PROSITE" id="PS50893"/>
    </source>
</evidence>
<evidence type="ECO:0000256" key="4">
    <source>
        <dbReference type="ARBA" id="ARBA00022692"/>
    </source>
</evidence>
<keyword evidence="12" id="KW-0378">Hydrolase</keyword>
<sequence>MTQLTSATVKIKHAGKYVLSQGIRALPQEWSTSTLEGQSLNQVSAYLFPFGLSFLLPTFVSILVQEKEDRHRIMMAMNGLKASSYYLSHYVEFIAMQLILSLVFCLTCVAISSQFILRTNPIIVIFLLVLWAHIQTTLAFLLATFFSRTRRAVLVVYFFVAFSCIMTSVSDQIFQDGKPFAWFIHPSFSFFNILSVGITSSSRINGLYPLKWRDFAVGTTLFNCVVLMIGESIIFVLLTFYIDAVAPTEYGVQKPWHFPVSFFFKRRDTPQIQSIESQLATHQEASYHGAAEGDQDILEGADADVYAERERVRSYYDPAKAPLIIQNLFHRYPGKVDPALKGLSFGLEPNTVLGLLGPNGAGKSTLIHLLTGLYQPTSGTAYVAGASIRTDMPTIHSKIGVCPQHDILWGDLTVADHLLFYARLHGIPPHLEQQAVAFAIASVSLTSFRDRQVKGLSGGEKRRVSIAISLLGDNAVILMDEPSTGLDPAVRRVIWDIVNRVKANRTIVLTTHSMEEADILSDRIAIMTSGRLRCIGTSLHLKELYGSGFRLNISSKPGKLQEACESIELKVLKSFKYTRVDKFTNASTYEIELLNQDQEYVNGHGQLSKIFSYLSRPDQFPAIEDWGLSQTTLEDVFIKIVTDGDAALAMPTIVS</sequence>
<keyword evidence="3" id="KW-0813">Transport</keyword>
<dbReference type="InterPro" id="IPR013525">
    <property type="entry name" value="ABC2_TM"/>
</dbReference>
<feature type="transmembrane region" description="Helical" evidence="10">
    <location>
        <begin position="180"/>
        <end position="199"/>
    </location>
</feature>
<name>A0A1Y2G6W1_9FUNG</name>
<dbReference type="SMART" id="SM00382">
    <property type="entry name" value="AAA"/>
    <property type="match status" value="1"/>
</dbReference>
<evidence type="ECO:0000256" key="9">
    <source>
        <dbReference type="ARBA" id="ARBA00023136"/>
    </source>
</evidence>
<dbReference type="FunFam" id="3.40.50.300:FF:000665">
    <property type="entry name" value="ABC transporter A family member 2"/>
    <property type="match status" value="1"/>
</dbReference>
<dbReference type="Pfam" id="PF00005">
    <property type="entry name" value="ABC_tran"/>
    <property type="match status" value="1"/>
</dbReference>
<dbReference type="PROSITE" id="PS50893">
    <property type="entry name" value="ABC_TRANSPORTER_2"/>
    <property type="match status" value="1"/>
</dbReference>
<dbReference type="GO" id="GO:0016020">
    <property type="term" value="C:membrane"/>
    <property type="evidence" value="ECO:0007669"/>
    <property type="project" value="UniProtKB-SubCell"/>
</dbReference>
<evidence type="ECO:0000256" key="7">
    <source>
        <dbReference type="ARBA" id="ARBA00022840"/>
    </source>
</evidence>
<keyword evidence="5" id="KW-0677">Repeat</keyword>
<feature type="domain" description="ABC transporter" evidence="11">
    <location>
        <begin position="323"/>
        <end position="554"/>
    </location>
</feature>
<dbReference type="Proteomes" id="UP000193648">
    <property type="component" value="Unassembled WGS sequence"/>
</dbReference>
<dbReference type="InterPro" id="IPR003593">
    <property type="entry name" value="AAA+_ATPase"/>
</dbReference>
<comment type="similarity">
    <text evidence="2">Belongs to the ABC transporter superfamily. ABCA family.</text>
</comment>
<dbReference type="GO" id="GO:0005319">
    <property type="term" value="F:lipid transporter activity"/>
    <property type="evidence" value="ECO:0007669"/>
    <property type="project" value="TreeGrafter"/>
</dbReference>
<dbReference type="InterPro" id="IPR027417">
    <property type="entry name" value="P-loop_NTPase"/>
</dbReference>
<dbReference type="RefSeq" id="XP_021875832.1">
    <property type="nucleotide sequence ID" value="XM_022021168.1"/>
</dbReference>
<dbReference type="GO" id="GO:0140359">
    <property type="term" value="F:ABC-type transporter activity"/>
    <property type="evidence" value="ECO:0007669"/>
    <property type="project" value="InterPro"/>
</dbReference>
<keyword evidence="4 10" id="KW-0812">Transmembrane</keyword>
<protein>
    <submittedName>
        <fullName evidence="12">p-loop containing nucleoside triphosphate hydrolase protein</fullName>
    </submittedName>
</protein>
<gene>
    <name evidence="12" type="ORF">BCR41DRAFT_314194</name>
</gene>
<reference evidence="12 13" key="1">
    <citation type="submission" date="2016-07" db="EMBL/GenBank/DDBJ databases">
        <title>Pervasive Adenine N6-methylation of Active Genes in Fungi.</title>
        <authorList>
            <consortium name="DOE Joint Genome Institute"/>
            <person name="Mondo S.J."/>
            <person name="Dannebaum R.O."/>
            <person name="Kuo R.C."/>
            <person name="Labutti K."/>
            <person name="Haridas S."/>
            <person name="Kuo A."/>
            <person name="Salamov A."/>
            <person name="Ahrendt S.R."/>
            <person name="Lipzen A."/>
            <person name="Sullivan W."/>
            <person name="Andreopoulos W.B."/>
            <person name="Clum A."/>
            <person name="Lindquist E."/>
            <person name="Daum C."/>
            <person name="Ramamoorthy G.K."/>
            <person name="Gryganskyi A."/>
            <person name="Culley D."/>
            <person name="Magnuson J.K."/>
            <person name="James T.Y."/>
            <person name="O'Malley M.A."/>
            <person name="Stajich J.E."/>
            <person name="Spatafora J.W."/>
            <person name="Visel A."/>
            <person name="Grigoriev I.V."/>
        </authorList>
    </citation>
    <scope>NUCLEOTIDE SEQUENCE [LARGE SCALE GENOMIC DNA]</scope>
    <source>
        <strain evidence="12 13">NRRL 3116</strain>
    </source>
</reference>